<protein>
    <submittedName>
        <fullName evidence="2">Filamentation induced by cAMP protein fic</fullName>
    </submittedName>
</protein>
<dbReference type="InterPro" id="IPR000198">
    <property type="entry name" value="RhoGAP_dom"/>
</dbReference>
<dbReference type="GO" id="GO:0007165">
    <property type="term" value="P:signal transduction"/>
    <property type="evidence" value="ECO:0007669"/>
    <property type="project" value="InterPro"/>
</dbReference>
<organism evidence="2 3">
    <name type="scientific">Halorhabdus tiamatea SARL4B</name>
    <dbReference type="NCBI Taxonomy" id="1033806"/>
    <lineage>
        <taxon>Archaea</taxon>
        <taxon>Methanobacteriati</taxon>
        <taxon>Methanobacteriota</taxon>
        <taxon>Stenosarchaea group</taxon>
        <taxon>Halobacteria</taxon>
        <taxon>Halobacteriales</taxon>
        <taxon>Haloarculaceae</taxon>
        <taxon>Halorhabdus</taxon>
    </lineage>
</organism>
<gene>
    <name evidence="2" type="ORF">HLRTI_000004</name>
</gene>
<dbReference type="EMBL" id="AFNT02000001">
    <property type="protein sequence ID" value="ERJ07640.1"/>
    <property type="molecule type" value="Genomic_DNA"/>
</dbReference>
<reference evidence="2 3" key="1">
    <citation type="journal article" date="2011" name="J. Bacteriol.">
        <title>Genome sequence of Halorhabdus tiamatea, the first archaeon isolated from a deep-sea anoxic brine lake.</title>
        <authorList>
            <person name="Antunes A."/>
            <person name="Alam I."/>
            <person name="Bajic V.B."/>
            <person name="Stingl U."/>
        </authorList>
    </citation>
    <scope>NUCLEOTIDE SEQUENCE [LARGE SCALE GENOMIC DNA]</scope>
    <source>
        <strain evidence="2 3">SARL4B</strain>
    </source>
</reference>
<evidence type="ECO:0000313" key="3">
    <source>
        <dbReference type="Proteomes" id="UP000003861"/>
    </source>
</evidence>
<dbReference type="GeneID" id="23798107"/>
<evidence type="ECO:0000259" key="1">
    <source>
        <dbReference type="PROSITE" id="PS50238"/>
    </source>
</evidence>
<dbReference type="RefSeq" id="WP_021029273.1">
    <property type="nucleotide sequence ID" value="NC_021921.1"/>
</dbReference>
<dbReference type="PROSITE" id="PS50238">
    <property type="entry name" value="RHOGAP"/>
    <property type="match status" value="1"/>
</dbReference>
<dbReference type="STRING" id="1033806.HTIA_0559"/>
<dbReference type="OrthoDB" id="350952at2157"/>
<feature type="domain" description="Rho-GAP" evidence="1">
    <location>
        <begin position="1"/>
        <end position="84"/>
    </location>
</feature>
<comment type="caution">
    <text evidence="2">The sequence shown here is derived from an EMBL/GenBank/DDBJ whole genome shotgun (WGS) entry which is preliminary data.</text>
</comment>
<dbReference type="eggNOG" id="arCOG03110">
    <property type="taxonomic scope" value="Archaea"/>
</dbReference>
<reference evidence="2 3" key="2">
    <citation type="journal article" date="2013" name="PLoS ONE">
        <title>INDIGO - INtegrated Data Warehouse of MIcrobial GenOmes with Examples from the Red Sea Extremophiles.</title>
        <authorList>
            <person name="Alam I."/>
            <person name="Antunes A."/>
            <person name="Kamau A.A."/>
            <person name="Ba Alawi W."/>
            <person name="Kalkatawi M."/>
            <person name="Stingl U."/>
            <person name="Bajic V.B."/>
        </authorList>
    </citation>
    <scope>NUCLEOTIDE SEQUENCE [LARGE SCALE GENOMIC DNA]</scope>
    <source>
        <strain evidence="2 3">SARL4B</strain>
    </source>
</reference>
<sequence length="84" mass="9703">MVLMQDCHEQLLEHGRTTEGVYQTANNAVERLEADGVVTEMTRNKQNRVFRAEEIMEIVERPVRELPDPGALVDVEQAWNLPER</sequence>
<dbReference type="Proteomes" id="UP000003861">
    <property type="component" value="Unassembled WGS sequence"/>
</dbReference>
<accession>U2FCB6</accession>
<evidence type="ECO:0000313" key="2">
    <source>
        <dbReference type="EMBL" id="ERJ07640.1"/>
    </source>
</evidence>
<dbReference type="AlphaFoldDB" id="U2FCB6"/>
<name>U2FCB6_9EURY</name>
<proteinExistence type="predicted"/>